<dbReference type="Pfam" id="PF00170">
    <property type="entry name" value="bZIP_1"/>
    <property type="match status" value="1"/>
</dbReference>
<evidence type="ECO:0000256" key="4">
    <source>
        <dbReference type="SAM" id="MobiDB-lite"/>
    </source>
</evidence>
<feature type="region of interest" description="Disordered" evidence="4">
    <location>
        <begin position="204"/>
        <end position="289"/>
    </location>
</feature>
<dbReference type="GO" id="GO:0003700">
    <property type="term" value="F:DNA-binding transcription factor activity"/>
    <property type="evidence" value="ECO:0007669"/>
    <property type="project" value="InterPro"/>
</dbReference>
<dbReference type="Gene3D" id="1.20.5.170">
    <property type="match status" value="1"/>
</dbReference>
<dbReference type="InterPro" id="IPR004827">
    <property type="entry name" value="bZIP"/>
</dbReference>
<accession>A0A7S0RJZ4</accession>
<feature type="region of interest" description="Disordered" evidence="4">
    <location>
        <begin position="77"/>
        <end position="107"/>
    </location>
</feature>
<feature type="compositionally biased region" description="Low complexity" evidence="4">
    <location>
        <begin position="83"/>
        <end position="107"/>
    </location>
</feature>
<evidence type="ECO:0000256" key="3">
    <source>
        <dbReference type="ARBA" id="ARBA00023242"/>
    </source>
</evidence>
<dbReference type="PANTHER" id="PTHR22952">
    <property type="entry name" value="CAMP-RESPONSE ELEMENT BINDING PROTEIN-RELATED"/>
    <property type="match status" value="1"/>
</dbReference>
<dbReference type="PANTHER" id="PTHR22952:SF175">
    <property type="entry name" value="PROTEIN ABSCISIC ACID-INSENSITIVE 5"/>
    <property type="match status" value="1"/>
</dbReference>
<dbReference type="PROSITE" id="PS00036">
    <property type="entry name" value="BZIP_BASIC"/>
    <property type="match status" value="1"/>
</dbReference>
<dbReference type="EMBL" id="HBFA01028849">
    <property type="protein sequence ID" value="CAD8679518.1"/>
    <property type="molecule type" value="Transcribed_RNA"/>
</dbReference>
<dbReference type="InterPro" id="IPR046347">
    <property type="entry name" value="bZIP_sf"/>
</dbReference>
<dbReference type="CDD" id="cd14707">
    <property type="entry name" value="bZIP_plant_BZIP46"/>
    <property type="match status" value="1"/>
</dbReference>
<keyword evidence="2" id="KW-0238">DNA-binding</keyword>
<dbReference type="SUPFAM" id="SSF57959">
    <property type="entry name" value="Leucine zipper domain"/>
    <property type="match status" value="1"/>
</dbReference>
<comment type="subcellular location">
    <subcellularLocation>
        <location evidence="1">Nucleus</location>
    </subcellularLocation>
</comment>
<dbReference type="GO" id="GO:0003677">
    <property type="term" value="F:DNA binding"/>
    <property type="evidence" value="ECO:0007669"/>
    <property type="project" value="UniProtKB-KW"/>
</dbReference>
<keyword evidence="3" id="KW-0539">Nucleus</keyword>
<dbReference type="AlphaFoldDB" id="A0A7S0RJZ4"/>
<dbReference type="InterPro" id="IPR043452">
    <property type="entry name" value="BZIP46-like"/>
</dbReference>
<protein>
    <recommendedName>
        <fullName evidence="5">BZIP domain-containing protein</fullName>
    </recommendedName>
</protein>
<organism evidence="6">
    <name type="scientific">Pyramimonas obovata</name>
    <dbReference type="NCBI Taxonomy" id="1411642"/>
    <lineage>
        <taxon>Eukaryota</taxon>
        <taxon>Viridiplantae</taxon>
        <taxon>Chlorophyta</taxon>
        <taxon>Pyramimonadophyceae</taxon>
        <taxon>Pyramimonadales</taxon>
        <taxon>Pyramimonadaceae</taxon>
        <taxon>Pyramimonas</taxon>
        <taxon>Pyramimonas incertae sedis</taxon>
    </lineage>
</organism>
<reference evidence="6" key="1">
    <citation type="submission" date="2021-01" db="EMBL/GenBank/DDBJ databases">
        <authorList>
            <person name="Corre E."/>
            <person name="Pelletier E."/>
            <person name="Niang G."/>
            <person name="Scheremetjew M."/>
            <person name="Finn R."/>
            <person name="Kale V."/>
            <person name="Holt S."/>
            <person name="Cochrane G."/>
            <person name="Meng A."/>
            <person name="Brown T."/>
            <person name="Cohen L."/>
        </authorList>
    </citation>
    <scope>NUCLEOTIDE SEQUENCE</scope>
    <source>
        <strain evidence="6">CCMP722</strain>
    </source>
</reference>
<name>A0A7S0RJZ4_9CHLO</name>
<evidence type="ECO:0000256" key="2">
    <source>
        <dbReference type="ARBA" id="ARBA00023125"/>
    </source>
</evidence>
<proteinExistence type="predicted"/>
<dbReference type="GO" id="GO:0005634">
    <property type="term" value="C:nucleus"/>
    <property type="evidence" value="ECO:0007669"/>
    <property type="project" value="UniProtKB-SubCell"/>
</dbReference>
<dbReference type="SMART" id="SM00338">
    <property type="entry name" value="BRLZ"/>
    <property type="match status" value="1"/>
</dbReference>
<feature type="domain" description="BZIP" evidence="5">
    <location>
        <begin position="266"/>
        <end position="313"/>
    </location>
</feature>
<dbReference type="GO" id="GO:0045893">
    <property type="term" value="P:positive regulation of DNA-templated transcription"/>
    <property type="evidence" value="ECO:0007669"/>
    <property type="project" value="InterPro"/>
</dbReference>
<evidence type="ECO:0000259" key="5">
    <source>
        <dbReference type="PROSITE" id="PS50217"/>
    </source>
</evidence>
<evidence type="ECO:0000313" key="6">
    <source>
        <dbReference type="EMBL" id="CAD8679518.1"/>
    </source>
</evidence>
<sequence length="342" mass="36737">MEATQLGKVNPLSRQGTMYATSFLDLQRGLSGMGSGNLNFPLGSMQMEDLMKEINVRLEQAVPPQTSAAGQQVLYQPTPTRGSALPSAPATSAPAATSAPTTAATSAVPELTVPSDLRGKTVEQVWALLRQHSTANEAKGLRKQEGSIAPGDLREISIGTFLDTVGIDGAKSLQNLPGLQQYYPTGRDLAQMAQETLAAQQAATAEKTAASAGTGGGTSDGSENLAEAQPEPAHTTDAAAREAARQARQARMQRKRKEPEPLVEQVTRLQKRKVKNRESAARSRNRKQQYCDALEQEVEKLKEENEALKLKLEGKLDPVEKKGAAADFPLKNRLRRTNTAPC</sequence>
<gene>
    <name evidence="6" type="ORF">POBO1169_LOCUS14593</name>
</gene>
<dbReference type="PROSITE" id="PS50217">
    <property type="entry name" value="BZIP"/>
    <property type="match status" value="1"/>
</dbReference>
<evidence type="ECO:0000256" key="1">
    <source>
        <dbReference type="ARBA" id="ARBA00004123"/>
    </source>
</evidence>